<dbReference type="InterPro" id="IPR001471">
    <property type="entry name" value="AP2/ERF_dom"/>
</dbReference>
<dbReference type="EMBL" id="LRBV02000009">
    <property type="status" value="NOT_ANNOTATED_CDS"/>
    <property type="molecule type" value="Genomic_DNA"/>
</dbReference>
<dbReference type="SUPFAM" id="SSF54171">
    <property type="entry name" value="DNA-binding domain"/>
    <property type="match status" value="1"/>
</dbReference>
<sequence>MVSLRRRKLLGLCSGKSSFIAPLPRFFNGITPEISTHNSNHVRVHPVAPAYVNQPVGILSEVCVIYTTGEFNRIGPGSSNGSGSSSSKEQPIQPVAELFHIVSNKEASMLDYLQNSDDNILWDITFFRTVQALELESLISFMDLIHSTKLGRSGEDKLCWNPSKCRVFEVESYSRVLHPTGGPPIKRRKRHRRKHFQNQEPCLMRGVYFKNMKWQAAIKVDKKQIHLGTVGSQEEAARLYDRAAFMCGREPNFELSEEEKQELRKFNWEDFLAITRHAITSKKHKRRLGAGSQRRSESPLQNSDWDVKQEVNGHSTSEDMEPDTSAS</sequence>
<feature type="region of interest" description="Disordered" evidence="6">
    <location>
        <begin position="282"/>
        <end position="327"/>
    </location>
</feature>
<feature type="compositionally biased region" description="Acidic residues" evidence="6">
    <location>
        <begin position="318"/>
        <end position="327"/>
    </location>
</feature>
<evidence type="ECO:0000256" key="5">
    <source>
        <dbReference type="ARBA" id="ARBA00023242"/>
    </source>
</evidence>
<dbReference type="Gene3D" id="3.30.730.10">
    <property type="entry name" value="AP2/ERF domain"/>
    <property type="match status" value="1"/>
</dbReference>
<evidence type="ECO:0000256" key="1">
    <source>
        <dbReference type="ARBA" id="ARBA00004123"/>
    </source>
</evidence>
<dbReference type="AlphaFoldDB" id="A0A7N2MKC5"/>
<keyword evidence="4" id="KW-0804">Transcription</keyword>
<dbReference type="InParanoid" id="A0A7N2MKC5"/>
<proteinExistence type="predicted"/>
<accession>A0A7N2MKC5</accession>
<dbReference type="EnsemblPlants" id="QL09p051117:mrna">
    <property type="protein sequence ID" value="QL09p051117:mrna"/>
    <property type="gene ID" value="QL09p051117"/>
</dbReference>
<dbReference type="Proteomes" id="UP000594261">
    <property type="component" value="Chromosome 9"/>
</dbReference>
<evidence type="ECO:0000313" key="9">
    <source>
        <dbReference type="Proteomes" id="UP000594261"/>
    </source>
</evidence>
<feature type="domain" description="AP2/ERF" evidence="7">
    <location>
        <begin position="203"/>
        <end position="260"/>
    </location>
</feature>
<dbReference type="SMART" id="SM00380">
    <property type="entry name" value="AP2"/>
    <property type="match status" value="1"/>
</dbReference>
<evidence type="ECO:0000256" key="6">
    <source>
        <dbReference type="SAM" id="MobiDB-lite"/>
    </source>
</evidence>
<protein>
    <recommendedName>
        <fullName evidence="7">AP2/ERF domain-containing protein</fullName>
    </recommendedName>
</protein>
<name>A0A7N2MKC5_QUELO</name>
<reference evidence="8 9" key="1">
    <citation type="journal article" date="2016" name="G3 (Bethesda)">
        <title>First Draft Assembly and Annotation of the Genome of a California Endemic Oak Quercus lobata Nee (Fagaceae).</title>
        <authorList>
            <person name="Sork V.L."/>
            <person name="Fitz-Gibbon S.T."/>
            <person name="Puiu D."/>
            <person name="Crepeau M."/>
            <person name="Gugger P.F."/>
            <person name="Sherman R."/>
            <person name="Stevens K."/>
            <person name="Langley C.H."/>
            <person name="Pellegrini M."/>
            <person name="Salzberg S.L."/>
        </authorList>
    </citation>
    <scope>NUCLEOTIDE SEQUENCE [LARGE SCALE GENOMIC DNA]</scope>
    <source>
        <strain evidence="8 9">cv. SW786</strain>
    </source>
</reference>
<evidence type="ECO:0000313" key="8">
    <source>
        <dbReference type="EnsemblPlants" id="QL09p051117:mrna"/>
    </source>
</evidence>
<dbReference type="GO" id="GO:0005634">
    <property type="term" value="C:nucleus"/>
    <property type="evidence" value="ECO:0007669"/>
    <property type="project" value="UniProtKB-SubCell"/>
</dbReference>
<evidence type="ECO:0000259" key="7">
    <source>
        <dbReference type="SMART" id="SM00380"/>
    </source>
</evidence>
<dbReference type="GO" id="GO:0003677">
    <property type="term" value="F:DNA binding"/>
    <property type="evidence" value="ECO:0007669"/>
    <property type="project" value="UniProtKB-KW"/>
</dbReference>
<evidence type="ECO:0000256" key="4">
    <source>
        <dbReference type="ARBA" id="ARBA00023163"/>
    </source>
</evidence>
<organism evidence="8 9">
    <name type="scientific">Quercus lobata</name>
    <name type="common">Valley oak</name>
    <dbReference type="NCBI Taxonomy" id="97700"/>
    <lineage>
        <taxon>Eukaryota</taxon>
        <taxon>Viridiplantae</taxon>
        <taxon>Streptophyta</taxon>
        <taxon>Embryophyta</taxon>
        <taxon>Tracheophyta</taxon>
        <taxon>Spermatophyta</taxon>
        <taxon>Magnoliopsida</taxon>
        <taxon>eudicotyledons</taxon>
        <taxon>Gunneridae</taxon>
        <taxon>Pentapetalae</taxon>
        <taxon>rosids</taxon>
        <taxon>fabids</taxon>
        <taxon>Fagales</taxon>
        <taxon>Fagaceae</taxon>
        <taxon>Quercus</taxon>
    </lineage>
</organism>
<evidence type="ECO:0000256" key="2">
    <source>
        <dbReference type="ARBA" id="ARBA00023015"/>
    </source>
</evidence>
<keyword evidence="3" id="KW-0238">DNA-binding</keyword>
<dbReference type="GO" id="GO:0003700">
    <property type="term" value="F:DNA-binding transcription factor activity"/>
    <property type="evidence" value="ECO:0007669"/>
    <property type="project" value="InterPro"/>
</dbReference>
<reference evidence="8" key="2">
    <citation type="submission" date="2021-01" db="UniProtKB">
        <authorList>
            <consortium name="EnsemblPlants"/>
        </authorList>
    </citation>
    <scope>IDENTIFICATION</scope>
</reference>
<keyword evidence="5" id="KW-0539">Nucleus</keyword>
<keyword evidence="9" id="KW-1185">Reference proteome</keyword>
<evidence type="ECO:0000256" key="3">
    <source>
        <dbReference type="ARBA" id="ARBA00023125"/>
    </source>
</evidence>
<dbReference type="FunFam" id="3.30.730.10:FF:000007">
    <property type="entry name" value="ethylene-responsive transcription factor-like protein At4g13040"/>
    <property type="match status" value="1"/>
</dbReference>
<dbReference type="InterPro" id="IPR036955">
    <property type="entry name" value="AP2/ERF_dom_sf"/>
</dbReference>
<keyword evidence="2" id="KW-0805">Transcription regulation</keyword>
<comment type="subcellular location">
    <subcellularLocation>
        <location evidence="1">Nucleus</location>
    </subcellularLocation>
</comment>
<dbReference type="PANTHER" id="PTHR32467:SF4">
    <property type="entry name" value="OS02G0499000 PROTEIN"/>
    <property type="match status" value="1"/>
</dbReference>
<dbReference type="InterPro" id="IPR016177">
    <property type="entry name" value="DNA-bd_dom_sf"/>
</dbReference>
<dbReference type="Gramene" id="QL09p051117:mrna">
    <property type="protein sequence ID" value="QL09p051117:mrna"/>
    <property type="gene ID" value="QL09p051117"/>
</dbReference>
<dbReference type="PANTHER" id="PTHR32467">
    <property type="entry name" value="AP2-LIKE ETHYLENE-RESPONSIVE TRANSCRIPTION FACTOR"/>
    <property type="match status" value="1"/>
</dbReference>